<sequence length="77" mass="8818">MKRSDAIAIIEREQNKGHFEPELDTAISIALYALKEPREMCCGGCQRFTDEDVNGVGWCEEHDREAYCDEPPCGYFE</sequence>
<reference evidence="1" key="1">
    <citation type="submission" date="2021-02" db="EMBL/GenBank/DDBJ databases">
        <title>Infant gut strain persistence is associated with maternal origin, phylogeny, and functional potential including surface adhesion and iron acquisition.</title>
        <authorList>
            <person name="Lou Y.C."/>
        </authorList>
    </citation>
    <scope>NUCLEOTIDE SEQUENCE</scope>
    <source>
        <strain evidence="1">L2_039_000G1_dasL2_039_000G1_maxbin2.maxbin.077</strain>
    </source>
</reference>
<proteinExistence type="predicted"/>
<dbReference type="AlphaFoldDB" id="A0A9E1GL44"/>
<dbReference type="EMBL" id="JAGZYH010000033">
    <property type="protein sequence ID" value="MBS6622339.1"/>
    <property type="molecule type" value="Genomic_DNA"/>
</dbReference>
<comment type="caution">
    <text evidence="1">The sequence shown here is derived from an EMBL/GenBank/DDBJ whole genome shotgun (WGS) entry which is preliminary data.</text>
</comment>
<evidence type="ECO:0000313" key="1">
    <source>
        <dbReference type="EMBL" id="MBS6622339.1"/>
    </source>
</evidence>
<name>A0A9E1GL44_9FIRM</name>
<dbReference type="Proteomes" id="UP000811365">
    <property type="component" value="Unassembled WGS sequence"/>
</dbReference>
<protein>
    <submittedName>
        <fullName evidence="1">Uncharacterized protein</fullName>
    </submittedName>
</protein>
<accession>A0A9E1GL44</accession>
<gene>
    <name evidence="1" type="ORF">KH315_09305</name>
</gene>
<organism evidence="1 2">
    <name type="scientific">Faecalibacterium prausnitzii</name>
    <dbReference type="NCBI Taxonomy" id="853"/>
    <lineage>
        <taxon>Bacteria</taxon>
        <taxon>Bacillati</taxon>
        <taxon>Bacillota</taxon>
        <taxon>Clostridia</taxon>
        <taxon>Eubacteriales</taxon>
        <taxon>Oscillospiraceae</taxon>
        <taxon>Faecalibacterium</taxon>
    </lineage>
</organism>
<evidence type="ECO:0000313" key="2">
    <source>
        <dbReference type="Proteomes" id="UP000811365"/>
    </source>
</evidence>